<feature type="compositionally biased region" description="Pro residues" evidence="1">
    <location>
        <begin position="1"/>
        <end position="14"/>
    </location>
</feature>
<dbReference type="RefSeq" id="WP_011272909.1">
    <property type="nucleotide sequence ID" value="NC_007164.1"/>
</dbReference>
<dbReference type="AlphaFoldDB" id="Q4JXX4"/>
<evidence type="ECO:0000313" key="3">
    <source>
        <dbReference type="EMBL" id="CAI36333.1"/>
    </source>
</evidence>
<dbReference type="InterPro" id="IPR003615">
    <property type="entry name" value="HNH_nuc"/>
</dbReference>
<dbReference type="CDD" id="cd00085">
    <property type="entry name" value="HNHc"/>
    <property type="match status" value="1"/>
</dbReference>
<protein>
    <recommendedName>
        <fullName evidence="2">HNH nuclease domain-containing protein</fullName>
    </recommendedName>
</protein>
<proteinExistence type="predicted"/>
<dbReference type="KEGG" id="cjk:jk0181"/>
<dbReference type="SMART" id="SM00507">
    <property type="entry name" value="HNHc"/>
    <property type="match status" value="1"/>
</dbReference>
<dbReference type="HOGENOM" id="CLU_035975_2_0_11"/>
<dbReference type="EMBL" id="CR931997">
    <property type="protein sequence ID" value="CAI36333.1"/>
    <property type="molecule type" value="Genomic_DNA"/>
</dbReference>
<dbReference type="OrthoDB" id="4413566at2"/>
<dbReference type="STRING" id="306537.jk0181"/>
<accession>Q4JXX4</accession>
<evidence type="ECO:0000313" key="4">
    <source>
        <dbReference type="Proteomes" id="UP000000545"/>
    </source>
</evidence>
<reference evidence="3 4" key="1">
    <citation type="journal article" date="2005" name="J. Bacteriol.">
        <title>Complete genome sequence and analysis of the multiresistant nosocomial pathogen Corynebacterium jeikeium K411, a lipid-requiring bacterium of the human skin flora.</title>
        <authorList>
            <person name="Tauch A."/>
            <person name="Kaiser O."/>
            <person name="Hain T."/>
            <person name="Goesmann A."/>
            <person name="Weisshaar B."/>
            <person name="Albersmeier A."/>
            <person name="Bekel T."/>
            <person name="Bischoff N."/>
            <person name="Brune I."/>
            <person name="Chakraborty T."/>
            <person name="Kalinowski J."/>
            <person name="Meyer F."/>
            <person name="Rupp O."/>
            <person name="Schneiker S."/>
            <person name="Viehoever P."/>
            <person name="Puehler A."/>
        </authorList>
    </citation>
    <scope>NUCLEOTIDE SEQUENCE [LARGE SCALE GENOMIC DNA]</scope>
    <source>
        <strain evidence="3 4">K411</strain>
    </source>
</reference>
<name>Q4JXX4_CORJK</name>
<dbReference type="eggNOG" id="COG1403">
    <property type="taxonomic scope" value="Bacteria"/>
</dbReference>
<dbReference type="PATRIC" id="fig|306537.10.peg.193"/>
<evidence type="ECO:0000259" key="2">
    <source>
        <dbReference type="SMART" id="SM00507"/>
    </source>
</evidence>
<feature type="region of interest" description="Disordered" evidence="1">
    <location>
        <begin position="1"/>
        <end position="23"/>
    </location>
</feature>
<feature type="domain" description="HNH nuclease" evidence="2">
    <location>
        <begin position="325"/>
        <end position="393"/>
    </location>
</feature>
<gene>
    <name evidence="3" type="ordered locus">jk0181</name>
</gene>
<feature type="compositionally biased region" description="Low complexity" evidence="1">
    <location>
        <begin position="360"/>
        <end position="371"/>
    </location>
</feature>
<feature type="region of interest" description="Disordered" evidence="1">
    <location>
        <begin position="176"/>
        <end position="200"/>
    </location>
</feature>
<sequence length="463" mass="50064">MFDQPAPPDRPPQDQPQGPFWKVTDPTDPMSAAICDINRNHARLALACAPHDDECITDVTTRLGARLGLPEFRVIQLVDVGATFRRFPSLVRLAETGAYSIELWRIVAHSLVAVSDAHISAVEADVYTALSPTRPNQAMLGQSTIRQRLKKIVMDHEPLACPIDPAELTLSASGMEGSEVADGSEGADGTDGADGTGSGVEGVSTEDLAVLGAAARLAIDDRPTDYTEFYLTLPKLEALELIQALDSVRNKQNCSRVRALLSLVRGSATAEVNLNLYRQVDAPESQIWAAGTWLNPLATKEWMERVTHLQAPGKAATAGYTPTPLIRASVEGRDGTCRFPGCDTPAHKCQLDHVKRFVHNSSNGSSGNSPDGGPPGGPTDTSNLHCLCAKHHNVKTTGAWDVTINPDGEETWTSIGDGHTVITTPNGPLGRITFRHRAVKRARKVVEHNQRKQKRNLEDEPPF</sequence>
<keyword evidence="4" id="KW-1185">Reference proteome</keyword>
<organism evidence="3 4">
    <name type="scientific">Corynebacterium jeikeium (strain K411)</name>
    <dbReference type="NCBI Taxonomy" id="306537"/>
    <lineage>
        <taxon>Bacteria</taxon>
        <taxon>Bacillati</taxon>
        <taxon>Actinomycetota</taxon>
        <taxon>Actinomycetes</taxon>
        <taxon>Mycobacteriales</taxon>
        <taxon>Corynebacteriaceae</taxon>
        <taxon>Corynebacterium</taxon>
    </lineage>
</organism>
<evidence type="ECO:0000256" key="1">
    <source>
        <dbReference type="SAM" id="MobiDB-lite"/>
    </source>
</evidence>
<feature type="region of interest" description="Disordered" evidence="1">
    <location>
        <begin position="358"/>
        <end position="380"/>
    </location>
</feature>
<dbReference type="Proteomes" id="UP000000545">
    <property type="component" value="Chromosome"/>
</dbReference>